<feature type="region of interest" description="Disordered" evidence="1">
    <location>
        <begin position="1"/>
        <end position="21"/>
    </location>
</feature>
<proteinExistence type="predicted"/>
<comment type="caution">
    <text evidence="2">The sequence shown here is derived from an EMBL/GenBank/DDBJ whole genome shotgun (WGS) entry which is preliminary data.</text>
</comment>
<dbReference type="RefSeq" id="WP_127700514.1">
    <property type="nucleotide sequence ID" value="NZ_SACS01000022.1"/>
</dbReference>
<evidence type="ECO:0000313" key="2">
    <source>
        <dbReference type="EMBL" id="RVU33406.1"/>
    </source>
</evidence>
<protein>
    <submittedName>
        <fullName evidence="2">Uncharacterized protein</fullName>
    </submittedName>
</protein>
<reference evidence="2 3" key="1">
    <citation type="submission" date="2019-01" db="EMBL/GenBank/DDBJ databases">
        <authorList>
            <person name="Chen W.-M."/>
        </authorList>
    </citation>
    <scope>NUCLEOTIDE SEQUENCE [LARGE SCALE GENOMIC DNA]</scope>
    <source>
        <strain evidence="2 3">KYPC3</strain>
    </source>
</reference>
<dbReference type="AlphaFoldDB" id="A0A437QG40"/>
<organism evidence="2 3">
    <name type="scientific">Rheinheimera riviphila</name>
    <dbReference type="NCBI Taxonomy" id="1834037"/>
    <lineage>
        <taxon>Bacteria</taxon>
        <taxon>Pseudomonadati</taxon>
        <taxon>Pseudomonadota</taxon>
        <taxon>Gammaproteobacteria</taxon>
        <taxon>Chromatiales</taxon>
        <taxon>Chromatiaceae</taxon>
        <taxon>Rheinheimera</taxon>
    </lineage>
</organism>
<accession>A0A437QG40</accession>
<evidence type="ECO:0000256" key="1">
    <source>
        <dbReference type="SAM" id="MobiDB-lite"/>
    </source>
</evidence>
<dbReference type="EMBL" id="SACS01000022">
    <property type="protein sequence ID" value="RVU33406.1"/>
    <property type="molecule type" value="Genomic_DNA"/>
</dbReference>
<dbReference type="Proteomes" id="UP000283077">
    <property type="component" value="Unassembled WGS sequence"/>
</dbReference>
<name>A0A437QG40_9GAMM</name>
<gene>
    <name evidence="2" type="ORF">EOE67_16925</name>
</gene>
<sequence>MKTEQDLQQRLAQLPDSIEPPRDLWPELAARLAQTPQQAPVVIAPPAIKVQTGWWLAAAAAVLFTVWAPWQQSGDQPFVAQQDQPTQPDQQQVALPDREFTVSAARVRATSETQWRLSSEFEQQRALQLAQINQVPEIYQDWKQQLQIWKQATNLVLLALQYQPDEPGLLRQLSRLQQQELAYLQKVVLADQT</sequence>
<evidence type="ECO:0000313" key="3">
    <source>
        <dbReference type="Proteomes" id="UP000283077"/>
    </source>
</evidence>
<dbReference type="OrthoDB" id="6227277at2"/>
<keyword evidence="3" id="KW-1185">Reference proteome</keyword>